<organism evidence="2 3">
    <name type="scientific">Actinocrispum wychmicini</name>
    <dbReference type="NCBI Taxonomy" id="1213861"/>
    <lineage>
        <taxon>Bacteria</taxon>
        <taxon>Bacillati</taxon>
        <taxon>Actinomycetota</taxon>
        <taxon>Actinomycetes</taxon>
        <taxon>Pseudonocardiales</taxon>
        <taxon>Pseudonocardiaceae</taxon>
        <taxon>Actinocrispum</taxon>
    </lineage>
</organism>
<name>A0A4R2JFL7_9PSEU</name>
<evidence type="ECO:0000256" key="1">
    <source>
        <dbReference type="SAM" id="Phobius"/>
    </source>
</evidence>
<feature type="transmembrane region" description="Helical" evidence="1">
    <location>
        <begin position="92"/>
        <end position="109"/>
    </location>
</feature>
<sequence length="212" mass="21748">MAQVLQRPVCDPATNVTRSLLGYGVLAGPFYVLVSLLQALTTQGFDLTRHEWSLLATGPAGWIQIANLVLSGLMVVAAAVGMRRTGLKWGPLLVAGYGVGMVAAGVFTADPADGFPVGTPAGRATSVSWHGMAHLVAGSVGFLCLIAACFVLARTGLAVFSRITGVVFFAAFAGIASAAGNVAVNLAFTAAVVLASAWLAVVSVRLYRGVTR</sequence>
<keyword evidence="3" id="KW-1185">Reference proteome</keyword>
<keyword evidence="1" id="KW-0472">Membrane</keyword>
<protein>
    <submittedName>
        <fullName evidence="2">Uncharacterized protein DUF998</fullName>
    </submittedName>
</protein>
<dbReference type="Pfam" id="PF06197">
    <property type="entry name" value="DUF998"/>
    <property type="match status" value="1"/>
</dbReference>
<evidence type="ECO:0000313" key="2">
    <source>
        <dbReference type="EMBL" id="TCO55079.1"/>
    </source>
</evidence>
<reference evidence="2 3" key="1">
    <citation type="submission" date="2019-03" db="EMBL/GenBank/DDBJ databases">
        <title>Genomic Encyclopedia of Type Strains, Phase IV (KMG-IV): sequencing the most valuable type-strain genomes for metagenomic binning, comparative biology and taxonomic classification.</title>
        <authorList>
            <person name="Goeker M."/>
        </authorList>
    </citation>
    <scope>NUCLEOTIDE SEQUENCE [LARGE SCALE GENOMIC DNA]</scope>
    <source>
        <strain evidence="2 3">DSM 45934</strain>
    </source>
</reference>
<dbReference type="OrthoDB" id="8159487at2"/>
<keyword evidence="1" id="KW-1133">Transmembrane helix</keyword>
<feature type="transmembrane region" description="Helical" evidence="1">
    <location>
        <begin position="129"/>
        <end position="152"/>
    </location>
</feature>
<gene>
    <name evidence="2" type="ORF">EV192_108367</name>
</gene>
<keyword evidence="1" id="KW-0812">Transmembrane</keyword>
<dbReference type="RefSeq" id="WP_132122839.1">
    <property type="nucleotide sequence ID" value="NZ_SLWS01000008.1"/>
</dbReference>
<dbReference type="AlphaFoldDB" id="A0A4R2JFL7"/>
<evidence type="ECO:0000313" key="3">
    <source>
        <dbReference type="Proteomes" id="UP000295680"/>
    </source>
</evidence>
<feature type="transmembrane region" description="Helical" evidence="1">
    <location>
        <begin position="186"/>
        <end position="207"/>
    </location>
</feature>
<dbReference type="Proteomes" id="UP000295680">
    <property type="component" value="Unassembled WGS sequence"/>
</dbReference>
<dbReference type="InterPro" id="IPR009339">
    <property type="entry name" value="DUF998"/>
</dbReference>
<feature type="transmembrane region" description="Helical" evidence="1">
    <location>
        <begin position="20"/>
        <end position="40"/>
    </location>
</feature>
<feature type="transmembrane region" description="Helical" evidence="1">
    <location>
        <begin position="60"/>
        <end position="80"/>
    </location>
</feature>
<proteinExistence type="predicted"/>
<comment type="caution">
    <text evidence="2">The sequence shown here is derived from an EMBL/GenBank/DDBJ whole genome shotgun (WGS) entry which is preliminary data.</text>
</comment>
<accession>A0A4R2JFL7</accession>
<feature type="transmembrane region" description="Helical" evidence="1">
    <location>
        <begin position="159"/>
        <end position="180"/>
    </location>
</feature>
<dbReference type="EMBL" id="SLWS01000008">
    <property type="protein sequence ID" value="TCO55079.1"/>
    <property type="molecule type" value="Genomic_DNA"/>
</dbReference>